<dbReference type="Proteomes" id="UP000199341">
    <property type="component" value="Unassembled WGS sequence"/>
</dbReference>
<evidence type="ECO:0000259" key="8">
    <source>
        <dbReference type="Pfam" id="PF04024"/>
    </source>
</evidence>
<dbReference type="OrthoDB" id="3535301at2"/>
<evidence type="ECO:0000256" key="2">
    <source>
        <dbReference type="ARBA" id="ARBA00022475"/>
    </source>
</evidence>
<dbReference type="EMBL" id="FNIE01000009">
    <property type="protein sequence ID" value="SDO39996.1"/>
    <property type="molecule type" value="Genomic_DNA"/>
</dbReference>
<evidence type="ECO:0000256" key="4">
    <source>
        <dbReference type="ARBA" id="ARBA00022989"/>
    </source>
</evidence>
<evidence type="ECO:0000313" key="9">
    <source>
        <dbReference type="EMBL" id="SDO39996.1"/>
    </source>
</evidence>
<dbReference type="GO" id="GO:0005886">
    <property type="term" value="C:plasma membrane"/>
    <property type="evidence" value="ECO:0007669"/>
    <property type="project" value="UniProtKB-SubCell"/>
</dbReference>
<feature type="transmembrane region" description="Helical" evidence="7">
    <location>
        <begin position="273"/>
        <end position="291"/>
    </location>
</feature>
<dbReference type="STRING" id="310781.SAMN05216259_109282"/>
<accession>A0A1H0J8E9</accession>
<keyword evidence="5 7" id="KW-0472">Membrane</keyword>
<feature type="region of interest" description="Disordered" evidence="6">
    <location>
        <begin position="166"/>
        <end position="199"/>
    </location>
</feature>
<dbReference type="AlphaFoldDB" id="A0A1H0J8E9"/>
<keyword evidence="3 7" id="KW-0812">Transmembrane</keyword>
<evidence type="ECO:0000256" key="5">
    <source>
        <dbReference type="ARBA" id="ARBA00023136"/>
    </source>
</evidence>
<feature type="domain" description="Phage shock protein PspC N-terminal" evidence="8">
    <location>
        <begin position="41"/>
        <end position="98"/>
    </location>
</feature>
<reference evidence="9 10" key="1">
    <citation type="submission" date="2016-10" db="EMBL/GenBank/DDBJ databases">
        <authorList>
            <person name="de Groot N.N."/>
        </authorList>
    </citation>
    <scope>NUCLEOTIDE SEQUENCE [LARGE SCALE GENOMIC DNA]</scope>
    <source>
        <strain evidence="9 10">CGMCC 4.2022</strain>
    </source>
</reference>
<dbReference type="PANTHER" id="PTHR33885:SF3">
    <property type="entry name" value="PHAGE SHOCK PROTEIN C"/>
    <property type="match status" value="1"/>
</dbReference>
<dbReference type="InterPro" id="IPR052027">
    <property type="entry name" value="PspC"/>
</dbReference>
<evidence type="ECO:0000256" key="3">
    <source>
        <dbReference type="ARBA" id="ARBA00022692"/>
    </source>
</evidence>
<dbReference type="PANTHER" id="PTHR33885">
    <property type="entry name" value="PHAGE SHOCK PROTEIN C"/>
    <property type="match status" value="1"/>
</dbReference>
<feature type="compositionally biased region" description="Low complexity" evidence="6">
    <location>
        <begin position="166"/>
        <end position="184"/>
    </location>
</feature>
<feature type="compositionally biased region" description="Basic and acidic residues" evidence="6">
    <location>
        <begin position="23"/>
        <end position="45"/>
    </location>
</feature>
<evidence type="ECO:0000313" key="10">
    <source>
        <dbReference type="Proteomes" id="UP000199341"/>
    </source>
</evidence>
<dbReference type="InterPro" id="IPR007168">
    <property type="entry name" value="Phageshock_PspC_N"/>
</dbReference>
<dbReference type="Pfam" id="PF04024">
    <property type="entry name" value="PspC"/>
    <property type="match status" value="1"/>
</dbReference>
<comment type="subcellular location">
    <subcellularLocation>
        <location evidence="1">Cell membrane</location>
        <topology evidence="1">Single-pass membrane protein</topology>
    </subcellularLocation>
</comment>
<feature type="transmembrane region" description="Helical" evidence="7">
    <location>
        <begin position="238"/>
        <end position="261"/>
    </location>
</feature>
<sequence>MVLMTDEHTRARPAGGGTTRAAPCDEREPRADGEAPDRPRLRRGREGGGRVLAGVCHGAGRYFDVDPVIFRIVLVLLSLTGGIGLILYGLGWLVVPQEGEEESEAHRLLSGRIEGAPLTAVLMALVGCGLYASMLGDGANQAFSLLLLFATAAAVYWSQQRGRAQAGGEAAPAGARPAAEAPPEAQAPPGPGTTPSWWREPLTKEPAYLWGPDDGPYEAEDRQAWRQRRREVRREHSSWLFGLVVFVLTVAAAALGTGLSWPHRPSGVSIETGLAAALAVLGCAFVVASVAGRTRGGTVFWSLVVLAGLIAAAALPRAGQGLGTTRWRPQDAAAVRGSYERGAGTGRLDLRALRLDGATVRTRLKVGAGEAEVLLPRDATVRLVYSVGAGRVVLPGTEHRGYRVRNVRHRVLGYGPAAGVASTGTVDLDVSVGAGQLEVVR</sequence>
<proteinExistence type="predicted"/>
<organism evidence="9 10">
    <name type="scientific">Actinacidiphila guanduensis</name>
    <dbReference type="NCBI Taxonomy" id="310781"/>
    <lineage>
        <taxon>Bacteria</taxon>
        <taxon>Bacillati</taxon>
        <taxon>Actinomycetota</taxon>
        <taxon>Actinomycetes</taxon>
        <taxon>Kitasatosporales</taxon>
        <taxon>Streptomycetaceae</taxon>
        <taxon>Actinacidiphila</taxon>
    </lineage>
</organism>
<protein>
    <submittedName>
        <fullName evidence="9">Phage shock protein C (PspC) family protein</fullName>
    </submittedName>
</protein>
<keyword evidence="2" id="KW-1003">Cell membrane</keyword>
<keyword evidence="10" id="KW-1185">Reference proteome</keyword>
<feature type="transmembrane region" description="Helical" evidence="7">
    <location>
        <begin position="68"/>
        <end position="95"/>
    </location>
</feature>
<name>A0A1H0J8E9_9ACTN</name>
<keyword evidence="4 7" id="KW-1133">Transmembrane helix</keyword>
<evidence type="ECO:0000256" key="7">
    <source>
        <dbReference type="SAM" id="Phobius"/>
    </source>
</evidence>
<feature type="compositionally biased region" description="Basic and acidic residues" evidence="6">
    <location>
        <begin position="1"/>
        <end position="10"/>
    </location>
</feature>
<feature type="transmembrane region" description="Helical" evidence="7">
    <location>
        <begin position="298"/>
        <end position="316"/>
    </location>
</feature>
<evidence type="ECO:0000256" key="1">
    <source>
        <dbReference type="ARBA" id="ARBA00004162"/>
    </source>
</evidence>
<feature type="transmembrane region" description="Helical" evidence="7">
    <location>
        <begin position="141"/>
        <end position="158"/>
    </location>
</feature>
<gene>
    <name evidence="9" type="ORF">SAMN05216259_109282</name>
</gene>
<feature type="region of interest" description="Disordered" evidence="6">
    <location>
        <begin position="1"/>
        <end position="45"/>
    </location>
</feature>
<evidence type="ECO:0000256" key="6">
    <source>
        <dbReference type="SAM" id="MobiDB-lite"/>
    </source>
</evidence>